<dbReference type="AlphaFoldDB" id="A0A8T0DER5"/>
<reference evidence="3 4" key="1">
    <citation type="submission" date="2019-07" db="EMBL/GenBank/DDBJ databases">
        <title>Annotation for the trematode Paragonimus westermani.</title>
        <authorList>
            <person name="Choi Y.-J."/>
        </authorList>
    </citation>
    <scope>NUCLEOTIDE SEQUENCE [LARGE SCALE GENOMIC DNA]</scope>
    <source>
        <strain evidence="3">180907_Pwestermani</strain>
    </source>
</reference>
<feature type="transmembrane region" description="Helical" evidence="2">
    <location>
        <begin position="213"/>
        <end position="236"/>
    </location>
</feature>
<feature type="transmembrane region" description="Helical" evidence="2">
    <location>
        <begin position="326"/>
        <end position="345"/>
    </location>
</feature>
<keyword evidence="2" id="KW-0472">Membrane</keyword>
<feature type="transmembrane region" description="Helical" evidence="2">
    <location>
        <begin position="1169"/>
        <end position="1188"/>
    </location>
</feature>
<comment type="caution">
    <text evidence="3">The sequence shown here is derived from an EMBL/GenBank/DDBJ whole genome shotgun (WGS) entry which is preliminary data.</text>
</comment>
<accession>A0A8T0DER5</accession>
<feature type="transmembrane region" description="Helical" evidence="2">
    <location>
        <begin position="1023"/>
        <end position="1044"/>
    </location>
</feature>
<dbReference type="PANTHER" id="PTHR11360:SF286">
    <property type="entry name" value="GH22266P"/>
    <property type="match status" value="1"/>
</dbReference>
<evidence type="ECO:0000256" key="2">
    <source>
        <dbReference type="SAM" id="Phobius"/>
    </source>
</evidence>
<feature type="region of interest" description="Disordered" evidence="1">
    <location>
        <begin position="1233"/>
        <end position="1270"/>
    </location>
</feature>
<keyword evidence="4" id="KW-1185">Reference proteome</keyword>
<feature type="transmembrane region" description="Helical" evidence="2">
    <location>
        <begin position="300"/>
        <end position="320"/>
    </location>
</feature>
<keyword evidence="2" id="KW-1133">Transmembrane helix</keyword>
<feature type="region of interest" description="Disordered" evidence="1">
    <location>
        <begin position="430"/>
        <end position="454"/>
    </location>
</feature>
<feature type="transmembrane region" description="Helical" evidence="2">
    <location>
        <begin position="267"/>
        <end position="288"/>
    </location>
</feature>
<dbReference type="EMBL" id="JTDF01007021">
    <property type="protein sequence ID" value="KAF8565281.1"/>
    <property type="molecule type" value="Genomic_DNA"/>
</dbReference>
<feature type="transmembrane region" description="Helical" evidence="2">
    <location>
        <begin position="357"/>
        <end position="378"/>
    </location>
</feature>
<feature type="compositionally biased region" description="Basic and acidic residues" evidence="1">
    <location>
        <begin position="1259"/>
        <end position="1270"/>
    </location>
</feature>
<organism evidence="3 4">
    <name type="scientific">Paragonimus westermani</name>
    <dbReference type="NCBI Taxonomy" id="34504"/>
    <lineage>
        <taxon>Eukaryota</taxon>
        <taxon>Metazoa</taxon>
        <taxon>Spiralia</taxon>
        <taxon>Lophotrochozoa</taxon>
        <taxon>Platyhelminthes</taxon>
        <taxon>Trematoda</taxon>
        <taxon>Digenea</taxon>
        <taxon>Plagiorchiida</taxon>
        <taxon>Troglotremata</taxon>
        <taxon>Troglotrematidae</taxon>
        <taxon>Paragonimus</taxon>
    </lineage>
</organism>
<dbReference type="InterPro" id="IPR050327">
    <property type="entry name" value="Proton-linked_MCT"/>
</dbReference>
<evidence type="ECO:0000256" key="1">
    <source>
        <dbReference type="SAM" id="MobiDB-lite"/>
    </source>
</evidence>
<evidence type="ECO:0000313" key="3">
    <source>
        <dbReference type="EMBL" id="KAF8565281.1"/>
    </source>
</evidence>
<gene>
    <name evidence="3" type="ORF">P879_02590</name>
</gene>
<dbReference type="SUPFAM" id="SSF103473">
    <property type="entry name" value="MFS general substrate transporter"/>
    <property type="match status" value="2"/>
</dbReference>
<dbReference type="InterPro" id="IPR011701">
    <property type="entry name" value="MFS"/>
</dbReference>
<dbReference type="GO" id="GO:0008028">
    <property type="term" value="F:monocarboxylic acid transmembrane transporter activity"/>
    <property type="evidence" value="ECO:0007669"/>
    <property type="project" value="TreeGrafter"/>
</dbReference>
<feature type="region of interest" description="Disordered" evidence="1">
    <location>
        <begin position="847"/>
        <end position="868"/>
    </location>
</feature>
<protein>
    <submittedName>
        <fullName evidence="3">Uncharacterized protein</fullName>
    </submittedName>
</protein>
<feature type="compositionally biased region" description="Polar residues" evidence="1">
    <location>
        <begin position="434"/>
        <end position="443"/>
    </location>
</feature>
<dbReference type="OrthoDB" id="6499973at2759"/>
<name>A0A8T0DER5_9TREM</name>
<feature type="transmembrane region" description="Helical" evidence="2">
    <location>
        <begin position="390"/>
        <end position="408"/>
    </location>
</feature>
<dbReference type="Gene3D" id="1.20.1250.20">
    <property type="entry name" value="MFS general substrate transporter like domains"/>
    <property type="match status" value="2"/>
</dbReference>
<feature type="transmembrane region" description="Helical" evidence="2">
    <location>
        <begin position="902"/>
        <end position="928"/>
    </location>
</feature>
<feature type="transmembrane region" description="Helical" evidence="2">
    <location>
        <begin position="982"/>
        <end position="1002"/>
    </location>
</feature>
<dbReference type="Pfam" id="PF07690">
    <property type="entry name" value="MFS_1"/>
    <property type="match status" value="1"/>
</dbReference>
<dbReference type="Proteomes" id="UP000699462">
    <property type="component" value="Unassembled WGS sequence"/>
</dbReference>
<evidence type="ECO:0000313" key="4">
    <source>
        <dbReference type="Proteomes" id="UP000699462"/>
    </source>
</evidence>
<keyword evidence="2" id="KW-0812">Transmembrane</keyword>
<sequence length="1270" mass="140490">MLKDRLQLYNVFLRYEILSSQLVYPEIANACLSNVCTMLVSPQQPTARTGPPSGRLFEPSEAFCSDSSKKFYIGSGEVCRTQDKPLAPIFTSLTITPNNSMADPLESDKQDPLYRETSLQFADGGYEPLAASTNRDLSETVLKRFRIQTATSHSPQPPSPNNVVEEPIESTSFQNRVEVDDHRPIISTPCPQTPPTLEEGPIPNTILTDRWRWLIVVGSFLCIFIVEGLCFSYGLYLYEMIAENQFTSSSLASDPHGRTTPNTPRSLAALSLPGALLYGTCVLIGPLAGALVNRFSYRSVAIVGALIATVCMFLSGLLIYDLIWFSFLYGLMGGIGCGLVYLPAITVVGHWFEQHRAFVVGFVMCGGGCGAGFLAILIRSLSRAYTWRGTVILMAGLFAQTLLGLALFRSMHAHERIRLARWERLQRRSKLTRTHTNAQSATETKQKKSGHGARLTDRRHYFQRGSIMARIIEEKSRQRTTSTGSLDGMVITRENELVALSSPEAYLTVRAAAIAYVAHQQHQQTVATNQEEVSPATANKPGIHGMGMRGQTSLQPLQEEAVPPTIASPSSPDADTSCLAVLPPPVQFSRTAVRRIACALLNKLQAAQLLPCAGTFGPPSERSSRVFNTRFSRVSSEHQPVESWSTYDAPRHSAATQSFETTEVTVDSKQPFPRKTSLHVPRESGLRANSFVMPGSELNMATQLGRLTNERTSIQHVPKRPMDWRFRLLNQPDLSNTPSQLASMASLDSRTDQLIQQELQNLPLDSPTKASIMRAVRIELGRPRYQLDLFYPGSRRSSDRTAASFALEGRVGEMEAPHPDLNKPAGDVDGMLYRTRFASVYREPRDSNTNEFACDQPSHGQQQLAPESGPWTDHTWIESVLEADAQGNEVWNYLRDMLDMRLLRSCTFIILLIACSLNMLVLPVPYYFLPLLLEFGGRECVTNRVWCPYGLPHQMQLEPGWLHSAVRSSASSTSIRFLDPGSVLLVIGLANATGRLLAAVYIDKGVNASRRPFQRCSLLNNPILLNNLSLVLCGLSLACFPLAIHGLYSSPVDAGSSAQPVQLWSMEFRLCLFYSAAFVYGVANAMALSLRSVILVDLFGLRRLTNAFGYLMLVQGLSVMLGPPIFGYFCDLTCEPHLSLCGGHYQPVLTDHNVPVAQPISACAKSLMYAFYACAILFVLTSLLFLPLRWLVRHDPCRYVCPISSPFHKPDVPRPHCVVLPSQQCGQPMDETYSMESAHSAHNKPHYDPQETQTTHILSDSDRAAADVTP</sequence>
<dbReference type="InterPro" id="IPR036259">
    <property type="entry name" value="MFS_trans_sf"/>
</dbReference>
<proteinExistence type="predicted"/>
<feature type="transmembrane region" description="Helical" evidence="2">
    <location>
        <begin position="1108"/>
        <end position="1129"/>
    </location>
</feature>
<dbReference type="PANTHER" id="PTHR11360">
    <property type="entry name" value="MONOCARBOXYLATE TRANSPORTER"/>
    <property type="match status" value="1"/>
</dbReference>
<feature type="transmembrane region" description="Helical" evidence="2">
    <location>
        <begin position="1072"/>
        <end position="1096"/>
    </location>
</feature>